<dbReference type="CTD" id="43033"/>
<evidence type="ECO:0000259" key="6">
    <source>
        <dbReference type="PROSITE" id="PS50268"/>
    </source>
</evidence>
<accession>A0A6P6Y612</accession>
<feature type="region of interest" description="Disordered" evidence="4">
    <location>
        <begin position="437"/>
        <end position="489"/>
    </location>
</feature>
<evidence type="ECO:0000256" key="2">
    <source>
        <dbReference type="ARBA" id="ARBA00022989"/>
    </source>
</evidence>
<dbReference type="PANTHER" id="PTHR24026">
    <property type="entry name" value="FAT ATYPICAL CADHERIN-RELATED"/>
    <property type="match status" value="1"/>
</dbReference>
<feature type="region of interest" description="Disordered" evidence="4">
    <location>
        <begin position="1333"/>
        <end position="1388"/>
    </location>
</feature>
<feature type="compositionally biased region" description="Low complexity" evidence="4">
    <location>
        <begin position="1351"/>
        <end position="1360"/>
    </location>
</feature>
<feature type="compositionally biased region" description="Basic residues" evidence="4">
    <location>
        <begin position="1090"/>
        <end position="1107"/>
    </location>
</feature>
<feature type="region of interest" description="Disordered" evidence="4">
    <location>
        <begin position="1033"/>
        <end position="1107"/>
    </location>
</feature>
<feature type="region of interest" description="Disordered" evidence="4">
    <location>
        <begin position="1170"/>
        <end position="1197"/>
    </location>
</feature>
<dbReference type="GO" id="GO:0016020">
    <property type="term" value="C:membrane"/>
    <property type="evidence" value="ECO:0007669"/>
    <property type="project" value="InterPro"/>
</dbReference>
<evidence type="ECO:0000313" key="7">
    <source>
        <dbReference type="Proteomes" id="UP000515146"/>
    </source>
</evidence>
<evidence type="ECO:0000256" key="4">
    <source>
        <dbReference type="SAM" id="MobiDB-lite"/>
    </source>
</evidence>
<feature type="transmembrane region" description="Helical" evidence="5">
    <location>
        <begin position="93"/>
        <end position="116"/>
    </location>
</feature>
<protein>
    <submittedName>
        <fullName evidence="8">Cadherin-4-like isoform X1</fullName>
    </submittedName>
</protein>
<dbReference type="OrthoDB" id="6250271at2759"/>
<name>A0A6P6Y612_DERPT</name>
<feature type="domain" description="Cadherin" evidence="6">
    <location>
        <begin position="749"/>
        <end position="849"/>
    </location>
</feature>
<sequence>MKQHKTITIMAGYSDDDCQIVENDIRHHLHYLGHPHLPNYHHESDDDDDEYCWPSLSLPQHICFNNSSSLVVEQSNSKSDSDKAIGHRRRVPFTLLSSITTNIIHLFFCLLLMFMFHPTISIAFNHQNQQHLSAAVTQSTPPSLIGHMHHGQPQTQHSPTAAIVRRLYYAPATTTTTAANAHHQSSLPISIRTNPYRSMVNHHHHSHSNSRTSMMAPNRIRNKNAKGVAKVTPISIQSATFDSTVRLTSRPVLQQNDSTSNVKQQQVMLNGLLQKPSTSLIQVLDSNSNQTLTTTTITPPTLSSTISSSSHRQGKSLQISSTTIQSNISETTTPSDNVSGDGGGNLCFLSHGGSSETFTVNEAMPINSVIGTIKVIGDATENGDIDLFIIGNNNVDDNNNSTTITPDQPPEIPIRIEPGTKKLILVRKLDKESVEGESSVTIGVRCRPKQQQKSARKLSPNDDHQNESSSSSNRVEKRIAADESATDHHDTSYWTYRTDSADGDEDIIIPIRILVTDANDNKPEWQGQIPYSVNISEMATIGSVVMTGIKAIDNDQLGPYSTVEYYVEPGPYSHLVRFSSPLEGTLILAGQLDYETLPKFWVSIRAQDQGNPPNTAITTVNIQLIDADDQNPRFEMDKYTAILAEGQAIGHPLQVKPKPIRAEDPDRAIRSPIVYEFNSKDEDSRENTYFKIDSQTGQVSLKRPLHSSVSLPITLVIRATQLDNRDRYALTTLTIMSKRNQMMPELRFLHSNYSTSLLESTPPGQVALTVQISQPSAGASAQPLRFQILDDDDNYFSIKNTGEIVVQRMVDYEKHHRYSFRVMVSDGRQTDLARITIDIINVNEHDPIFGQSNYVFHVNEARLRSSPVIGQIQATDADDGDRIQLTLSGPHAGAFALSIDGTLRLRSLRRVNQTECHMIVTATDSGQPPRSSSASVVVKFAPALLKSLAGRTLESLLFELEQQTAQFDLSPSSPTAVDILQHSAANIFSASTNSSALVLVIVLGVLLGTLFIIIVALTLHVLKNRKFESSRRSSSSAAANSHHHCSPITSSLHPHQRHHHHHSSSASSTTSSASSSSELSLSGAMNNSAHSHHHHHNHNNHHQHSPKRLLYSAQGSTLFQPTTAAVAMLRSNKIVPSDSIMNRLSSSPITDNNNIDDIDSKTKKLLDNLSPLKRPSANVPNNNSNSSIEQPDSAISSDLSCWSDSHHKIVTQTDHHLINSDSNVNVTAIANANSTSHSNADESNGTVASRISVIRWPQGSIPRRVKKLTWKDEQRNNHLDQLYTSNSIVKAPPPTPIKPTTTTATKTKTLSGHLLTGTTTTTISPAPLPPLLNGHGHYHLQQQQHYHHSHTGSNSSNGSSALMTPSSTTTANNNNTTVIRHHQTPHYPVTTSVTSLASIMDKSISKSQPTNDPTALPDLTVYF</sequence>
<evidence type="ECO:0000256" key="5">
    <source>
        <dbReference type="SAM" id="Phobius"/>
    </source>
</evidence>
<proteinExistence type="predicted"/>
<evidence type="ECO:0000256" key="1">
    <source>
        <dbReference type="ARBA" id="ARBA00022692"/>
    </source>
</evidence>
<feature type="compositionally biased region" description="Low complexity" evidence="4">
    <location>
        <begin position="1064"/>
        <end position="1089"/>
    </location>
</feature>
<dbReference type="CDD" id="cd11304">
    <property type="entry name" value="Cadherin_repeat"/>
    <property type="match status" value="4"/>
</dbReference>
<feature type="compositionally biased region" description="Basic residues" evidence="4">
    <location>
        <begin position="446"/>
        <end position="456"/>
    </location>
</feature>
<feature type="compositionally biased region" description="Low complexity" evidence="4">
    <location>
        <begin position="1333"/>
        <end position="1344"/>
    </location>
</feature>
<dbReference type="RefSeq" id="XP_027200740.1">
    <property type="nucleotide sequence ID" value="XM_027344939.1"/>
</dbReference>
<dbReference type="OMA" id="NDAPHNG"/>
<keyword evidence="2 5" id="KW-1133">Transmembrane helix</keyword>
<feature type="compositionally biased region" description="Low complexity" evidence="4">
    <location>
        <begin position="1368"/>
        <end position="1377"/>
    </location>
</feature>
<gene>
    <name evidence="8" type="primary">LOC113794800</name>
</gene>
<feature type="domain" description="Cadherin" evidence="6">
    <location>
        <begin position="850"/>
        <end position="940"/>
    </location>
</feature>
<feature type="region of interest" description="Disordered" evidence="4">
    <location>
        <begin position="291"/>
        <end position="321"/>
    </location>
</feature>
<dbReference type="SUPFAM" id="SSF49313">
    <property type="entry name" value="Cadherin-like"/>
    <property type="match status" value="4"/>
</dbReference>
<keyword evidence="3" id="KW-0106">Calcium</keyword>
<feature type="domain" description="Cadherin" evidence="6">
    <location>
        <begin position="635"/>
        <end position="746"/>
    </location>
</feature>
<dbReference type="GO" id="GO:0007156">
    <property type="term" value="P:homophilic cell adhesion via plasma membrane adhesion molecules"/>
    <property type="evidence" value="ECO:0007669"/>
    <property type="project" value="InterPro"/>
</dbReference>
<evidence type="ECO:0000313" key="8">
    <source>
        <dbReference type="RefSeq" id="XP_027200740.1"/>
    </source>
</evidence>
<organism evidence="7 8">
    <name type="scientific">Dermatophagoides pteronyssinus</name>
    <name type="common">European house dust mite</name>
    <dbReference type="NCBI Taxonomy" id="6956"/>
    <lineage>
        <taxon>Eukaryota</taxon>
        <taxon>Metazoa</taxon>
        <taxon>Ecdysozoa</taxon>
        <taxon>Arthropoda</taxon>
        <taxon>Chelicerata</taxon>
        <taxon>Arachnida</taxon>
        <taxon>Acari</taxon>
        <taxon>Acariformes</taxon>
        <taxon>Sarcoptiformes</taxon>
        <taxon>Astigmata</taxon>
        <taxon>Psoroptidia</taxon>
        <taxon>Analgoidea</taxon>
        <taxon>Pyroglyphidae</taxon>
        <taxon>Dermatophagoidinae</taxon>
        <taxon>Dermatophagoides</taxon>
    </lineage>
</organism>
<keyword evidence="7" id="KW-1185">Reference proteome</keyword>
<dbReference type="PRINTS" id="PR00205">
    <property type="entry name" value="CADHERIN"/>
</dbReference>
<dbReference type="KEGG" id="dpte:113794800"/>
<feature type="compositionally biased region" description="Basic residues" evidence="4">
    <location>
        <begin position="1054"/>
        <end position="1063"/>
    </location>
</feature>
<evidence type="ECO:0000256" key="3">
    <source>
        <dbReference type="PROSITE-ProRule" id="PRU00043"/>
    </source>
</evidence>
<feature type="compositionally biased region" description="Polar residues" evidence="4">
    <location>
        <begin position="1188"/>
        <end position="1197"/>
    </location>
</feature>
<keyword evidence="1 5" id="KW-0812">Transmembrane</keyword>
<keyword evidence="5" id="KW-0472">Membrane</keyword>
<dbReference type="Gene3D" id="2.60.40.60">
    <property type="entry name" value="Cadherins"/>
    <property type="match status" value="5"/>
</dbReference>
<dbReference type="Proteomes" id="UP000515146">
    <property type="component" value="Unplaced"/>
</dbReference>
<dbReference type="InterPro" id="IPR002126">
    <property type="entry name" value="Cadherin-like_dom"/>
</dbReference>
<dbReference type="Pfam" id="PF00028">
    <property type="entry name" value="Cadherin"/>
    <property type="match status" value="2"/>
</dbReference>
<reference evidence="8" key="1">
    <citation type="submission" date="2025-08" db="UniProtKB">
        <authorList>
            <consortium name="RefSeq"/>
        </authorList>
    </citation>
    <scope>IDENTIFICATION</scope>
    <source>
        <strain evidence="8">Airmid</strain>
    </source>
</reference>
<dbReference type="InterPro" id="IPR015919">
    <property type="entry name" value="Cadherin-like_sf"/>
</dbReference>
<dbReference type="SMART" id="SM00112">
    <property type="entry name" value="CA"/>
    <property type="match status" value="4"/>
</dbReference>
<feature type="transmembrane region" description="Helical" evidence="5">
    <location>
        <begin position="996"/>
        <end position="1022"/>
    </location>
</feature>
<feature type="compositionally biased region" description="Basic and acidic residues" evidence="4">
    <location>
        <begin position="474"/>
        <end position="489"/>
    </location>
</feature>
<dbReference type="InParanoid" id="A0A6P6Y612"/>
<dbReference type="PROSITE" id="PS50268">
    <property type="entry name" value="CADHERIN_2"/>
    <property type="match status" value="4"/>
</dbReference>
<dbReference type="PANTHER" id="PTHR24026:SF133">
    <property type="entry name" value="CADHERIN-RELATED FAMILY MEMBER 2"/>
    <property type="match status" value="1"/>
</dbReference>
<dbReference type="GO" id="GO:0005509">
    <property type="term" value="F:calcium ion binding"/>
    <property type="evidence" value="ECO:0007669"/>
    <property type="project" value="UniProtKB-UniRule"/>
</dbReference>
<feature type="domain" description="Cadherin" evidence="6">
    <location>
        <begin position="527"/>
        <end position="634"/>
    </location>
</feature>